<feature type="chain" id="PRO_5030568470" description="DUF4390 domain-containing protein" evidence="1">
    <location>
        <begin position="20"/>
        <end position="204"/>
    </location>
</feature>
<dbReference type="EMBL" id="JACHVA010000121">
    <property type="protein sequence ID" value="MBC2603162.1"/>
    <property type="molecule type" value="Genomic_DNA"/>
</dbReference>
<evidence type="ECO:0000313" key="3">
    <source>
        <dbReference type="Proteomes" id="UP000525652"/>
    </source>
</evidence>
<proteinExistence type="predicted"/>
<keyword evidence="3" id="KW-1185">Reference proteome</keyword>
<evidence type="ECO:0000256" key="1">
    <source>
        <dbReference type="SAM" id="SignalP"/>
    </source>
</evidence>
<keyword evidence="1" id="KW-0732">Signal</keyword>
<dbReference type="RefSeq" id="WP_185693803.1">
    <property type="nucleotide sequence ID" value="NZ_JACHVA010000121.1"/>
</dbReference>
<protein>
    <recommendedName>
        <fullName evidence="4">DUF4390 domain-containing protein</fullName>
    </recommendedName>
</protein>
<evidence type="ECO:0000313" key="2">
    <source>
        <dbReference type="EMBL" id="MBC2603162.1"/>
    </source>
</evidence>
<name>A0A7X1B072_9BACT</name>
<feature type="signal peptide" evidence="1">
    <location>
        <begin position="1"/>
        <end position="19"/>
    </location>
</feature>
<reference evidence="2 3" key="1">
    <citation type="submission" date="2020-07" db="EMBL/GenBank/DDBJ databases">
        <authorList>
            <person name="Feng X."/>
        </authorList>
    </citation>
    <scope>NUCLEOTIDE SEQUENCE [LARGE SCALE GENOMIC DNA]</scope>
    <source>
        <strain evidence="2 3">JCM14086</strain>
    </source>
</reference>
<dbReference type="Proteomes" id="UP000525652">
    <property type="component" value="Unassembled WGS sequence"/>
</dbReference>
<comment type="caution">
    <text evidence="2">The sequence shown here is derived from an EMBL/GenBank/DDBJ whole genome shotgun (WGS) entry which is preliminary data.</text>
</comment>
<accession>A0A7X1B072</accession>
<evidence type="ECO:0008006" key="4">
    <source>
        <dbReference type="Google" id="ProtNLM"/>
    </source>
</evidence>
<organism evidence="2 3">
    <name type="scientific">Puniceicoccus vermicola</name>
    <dbReference type="NCBI Taxonomy" id="388746"/>
    <lineage>
        <taxon>Bacteria</taxon>
        <taxon>Pseudomonadati</taxon>
        <taxon>Verrucomicrobiota</taxon>
        <taxon>Opitutia</taxon>
        <taxon>Puniceicoccales</taxon>
        <taxon>Puniceicoccaceae</taxon>
        <taxon>Puniceicoccus</taxon>
    </lineage>
</organism>
<sequence>MKPLIAILLSLLTQIGLRAADLPPLVFVNLKDDWGDAGLKAVSVQKKEDGSVVIEAAAEFGKESMGFRVVLLPTWEHWKPKDWPMDSYRGVVRLESVGKASDLFVRSLARAYKQKVEQVDFTSVELVAISLGGDPRAVRSEPVKLKLFFESEKEEAYAEAYLNFDLAHSLVQFHEKDHDYRKPVLGFLTRGKEANKAAQTTPGS</sequence>
<dbReference type="AlphaFoldDB" id="A0A7X1B072"/>
<gene>
    <name evidence="2" type="ORF">H5P30_15365</name>
</gene>